<keyword evidence="1" id="KW-0472">Membrane</keyword>
<accession>A0A449AIC8</accession>
<dbReference type="RefSeq" id="WP_129720636.1">
    <property type="nucleotide sequence ID" value="NZ_LR214986.1"/>
</dbReference>
<feature type="transmembrane region" description="Helical" evidence="1">
    <location>
        <begin position="41"/>
        <end position="65"/>
    </location>
</feature>
<reference evidence="2 3" key="1">
    <citation type="submission" date="2019-01" db="EMBL/GenBank/DDBJ databases">
        <authorList>
            <consortium name="Pathogen Informatics"/>
        </authorList>
    </citation>
    <scope>NUCLEOTIDE SEQUENCE [LARGE SCALE GENOMIC DNA]</scope>
    <source>
        <strain evidence="2 3">NCTC10142</strain>
        <plasmid evidence="3">13</plasmid>
    </source>
</reference>
<dbReference type="AlphaFoldDB" id="A0A449AIC8"/>
<dbReference type="EMBL" id="LR214986">
    <property type="protein sequence ID" value="VEU64764.1"/>
    <property type="molecule type" value="Genomic_DNA"/>
</dbReference>
<protein>
    <submittedName>
        <fullName evidence="2">Uncharacterized protein</fullName>
    </submittedName>
</protein>
<geneLocation type="plasmid" evidence="2 3">
    <name>13</name>
</geneLocation>
<name>A0A449AIC8_9BACT</name>
<evidence type="ECO:0000313" key="3">
    <source>
        <dbReference type="Proteomes" id="UP000289506"/>
    </source>
</evidence>
<dbReference type="Proteomes" id="UP000289506">
    <property type="component" value="Plasmid 13"/>
</dbReference>
<keyword evidence="2" id="KW-0614">Plasmid</keyword>
<keyword evidence="1" id="KW-0812">Transmembrane</keyword>
<sequence>MKKNNRKEKNPEQQYTKLVNNIISTNETSNEEKNTYHKNSLIYVFAIISILIIIAITVFLFVYLFKDGDSIILK</sequence>
<proteinExistence type="predicted"/>
<keyword evidence="1" id="KW-1133">Transmembrane helix</keyword>
<organism evidence="2 3">
    <name type="scientific">Mycoplasmopsis cynos</name>
    <dbReference type="NCBI Taxonomy" id="171284"/>
    <lineage>
        <taxon>Bacteria</taxon>
        <taxon>Bacillati</taxon>
        <taxon>Mycoplasmatota</taxon>
        <taxon>Mycoplasmoidales</taxon>
        <taxon>Metamycoplasmataceae</taxon>
        <taxon>Mycoplasmopsis</taxon>
    </lineage>
</organism>
<gene>
    <name evidence="2" type="primary">MCYN0441</name>
    <name evidence="2" type="ORF">NCTC10142_00524</name>
</gene>
<evidence type="ECO:0000256" key="1">
    <source>
        <dbReference type="SAM" id="Phobius"/>
    </source>
</evidence>
<evidence type="ECO:0000313" key="2">
    <source>
        <dbReference type="EMBL" id="VEU64764.1"/>
    </source>
</evidence>